<dbReference type="SUPFAM" id="SSF48452">
    <property type="entry name" value="TPR-like"/>
    <property type="match status" value="1"/>
</dbReference>
<proteinExistence type="predicted"/>
<dbReference type="Pfam" id="PF13424">
    <property type="entry name" value="TPR_12"/>
    <property type="match status" value="1"/>
</dbReference>
<dbReference type="PANTHER" id="PTHR41523">
    <property type="entry name" value="TWO-COMPONENT SYSTEM SENSOR PROTEIN"/>
    <property type="match status" value="1"/>
</dbReference>
<dbReference type="AlphaFoldDB" id="A0A243WKL1"/>
<evidence type="ECO:0000256" key="2">
    <source>
        <dbReference type="ARBA" id="ARBA00012438"/>
    </source>
</evidence>
<gene>
    <name evidence="11" type="ORF">BXP70_00850</name>
</gene>
<comment type="catalytic activity">
    <reaction evidence="1">
        <text>ATP + protein L-histidine = ADP + protein N-phospho-L-histidine.</text>
        <dbReference type="EC" id="2.7.13.3"/>
    </reaction>
</comment>
<dbReference type="SMART" id="SM00028">
    <property type="entry name" value="TPR"/>
    <property type="match status" value="3"/>
</dbReference>
<feature type="chain" id="PRO_5012760701" description="histidine kinase" evidence="9">
    <location>
        <begin position="23"/>
        <end position="762"/>
    </location>
</feature>
<feature type="domain" description="Histidine kinase/HSP90-like ATPase" evidence="10">
    <location>
        <begin position="656"/>
        <end position="754"/>
    </location>
</feature>
<keyword evidence="6" id="KW-0418">Kinase</keyword>
<dbReference type="Pfam" id="PF07568">
    <property type="entry name" value="HisKA_2"/>
    <property type="match status" value="1"/>
</dbReference>
<dbReference type="PANTHER" id="PTHR41523:SF8">
    <property type="entry name" value="ETHYLENE RESPONSE SENSOR PROTEIN"/>
    <property type="match status" value="1"/>
</dbReference>
<evidence type="ECO:0000256" key="4">
    <source>
        <dbReference type="ARBA" id="ARBA00022679"/>
    </source>
</evidence>
<accession>A0A243WKL1</accession>
<reference evidence="11 12" key="1">
    <citation type="submission" date="2017-01" db="EMBL/GenBank/DDBJ databases">
        <title>A new Hymenobacter.</title>
        <authorList>
            <person name="Liang Y."/>
            <person name="Feng F."/>
        </authorList>
    </citation>
    <scope>NUCLEOTIDE SEQUENCE [LARGE SCALE GENOMIC DNA]</scope>
    <source>
        <strain evidence="11">MIMBbqt21</strain>
    </source>
</reference>
<feature type="signal peptide" evidence="9">
    <location>
        <begin position="1"/>
        <end position="22"/>
    </location>
</feature>
<organism evidence="11 12">
    <name type="scientific">Hymenobacter crusticola</name>
    <dbReference type="NCBI Taxonomy" id="1770526"/>
    <lineage>
        <taxon>Bacteria</taxon>
        <taxon>Pseudomonadati</taxon>
        <taxon>Bacteroidota</taxon>
        <taxon>Cytophagia</taxon>
        <taxon>Cytophagales</taxon>
        <taxon>Hymenobacteraceae</taxon>
        <taxon>Hymenobacter</taxon>
    </lineage>
</organism>
<dbReference type="EC" id="2.7.13.3" evidence="2"/>
<dbReference type="RefSeq" id="WP_086592122.1">
    <property type="nucleotide sequence ID" value="NZ_MTSE01000001.1"/>
</dbReference>
<dbReference type="InterPro" id="IPR036890">
    <property type="entry name" value="HATPase_C_sf"/>
</dbReference>
<feature type="repeat" description="TPR" evidence="8">
    <location>
        <begin position="377"/>
        <end position="410"/>
    </location>
</feature>
<evidence type="ECO:0000256" key="8">
    <source>
        <dbReference type="PROSITE-ProRule" id="PRU00339"/>
    </source>
</evidence>
<dbReference type="InterPro" id="IPR019734">
    <property type="entry name" value="TPR_rpt"/>
</dbReference>
<dbReference type="SUPFAM" id="SSF55874">
    <property type="entry name" value="ATPase domain of HSP90 chaperone/DNA topoisomerase II/histidine kinase"/>
    <property type="match status" value="1"/>
</dbReference>
<keyword evidence="5" id="KW-0547">Nucleotide-binding</keyword>
<evidence type="ECO:0000259" key="10">
    <source>
        <dbReference type="SMART" id="SM00387"/>
    </source>
</evidence>
<dbReference type="Gene3D" id="3.30.565.10">
    <property type="entry name" value="Histidine kinase-like ATPase, C-terminal domain"/>
    <property type="match status" value="1"/>
</dbReference>
<evidence type="ECO:0000256" key="1">
    <source>
        <dbReference type="ARBA" id="ARBA00000085"/>
    </source>
</evidence>
<evidence type="ECO:0000256" key="5">
    <source>
        <dbReference type="ARBA" id="ARBA00022741"/>
    </source>
</evidence>
<dbReference type="SMART" id="SM00387">
    <property type="entry name" value="HATPase_c"/>
    <property type="match status" value="1"/>
</dbReference>
<dbReference type="InterPro" id="IPR003594">
    <property type="entry name" value="HATPase_dom"/>
</dbReference>
<dbReference type="Gene3D" id="1.25.40.10">
    <property type="entry name" value="Tetratricopeptide repeat domain"/>
    <property type="match status" value="2"/>
</dbReference>
<dbReference type="PROSITE" id="PS50005">
    <property type="entry name" value="TPR"/>
    <property type="match status" value="1"/>
</dbReference>
<keyword evidence="9" id="KW-0732">Signal</keyword>
<keyword evidence="8" id="KW-0802">TPR repeat</keyword>
<protein>
    <recommendedName>
        <fullName evidence="2">histidine kinase</fullName>
        <ecNumber evidence="2">2.7.13.3</ecNumber>
    </recommendedName>
</protein>
<dbReference type="Proteomes" id="UP000194873">
    <property type="component" value="Unassembled WGS sequence"/>
</dbReference>
<dbReference type="InterPro" id="IPR011990">
    <property type="entry name" value="TPR-like_helical_dom_sf"/>
</dbReference>
<keyword evidence="3" id="KW-0597">Phosphoprotein</keyword>
<dbReference type="Pfam" id="PF02518">
    <property type="entry name" value="HATPase_c"/>
    <property type="match status" value="1"/>
</dbReference>
<dbReference type="GO" id="GO:0005524">
    <property type="term" value="F:ATP binding"/>
    <property type="evidence" value="ECO:0007669"/>
    <property type="project" value="UniProtKB-KW"/>
</dbReference>
<keyword evidence="7" id="KW-0067">ATP-binding</keyword>
<evidence type="ECO:0000313" key="12">
    <source>
        <dbReference type="Proteomes" id="UP000194873"/>
    </source>
</evidence>
<sequence length="762" mass="85502">MSHRLLGTLLLLWCLAASFASSAEAIHPRLSKAAFDSLLAQLPRSRPDTNRVQLLLRITDDLLLQNDDLGTDLQPALAYVQQAATLSDRLHFAAGRVGSLLLLGQVHEYLEQDTLGKVLIRRGIAQSQQEHLPRLEALGWVYLGESYGSSPAELAAKLSCYQRSNALFRQLGAKEKEAYTLKCVADVHLQQGHSAQAVRELLAVEALYRAAGNRRMHYTYDLLHATYRQMGDYKEALRYGLAAVESAQATQDTIILAGLWNRLAVACHELKKYPESMAYYQKALENYQHNGNTINVISMVGHIVRIMVLQGRAQEGLAFLTKATKPYAKAPPRIMERIADYNVQVHSALRHYAVAERYANQLVSFLQSGTADDGEKTAVCLTLGRFYLLTKRYDEARQYLQQVLALNQHSGPVLRRADIHLLLFKADSAQGRFPTAIAHYQRYKLLNDSVFNEAKNKQLASLEIQYDTRKKEQNIALLTKQNQVQQARIRQREVQRNATLAGAVMLVLLLGLGYNRYRLKQRSNQLLEAKQTEINQQNKSLARVLGEKSELLAEKEWMLKEIHHRVKNNLQIVSSLLATQSDYLLDPQAVAAIRESQNRVQAMALLHQKLYQADSLARVNMAEYCQEIVENLLHSFDCQDAVQPRFTLDAVELDVVLATPVGLIINEVVTNALKHAFPPPRRGTLGVELIRVGAQRYQLTIADDGVGLPPSFDVERSRSLGLTIIRGLSRQIDGVLDISQADGVRVSLQFETTKKPSRVLAA</sequence>
<dbReference type="GO" id="GO:0004673">
    <property type="term" value="F:protein histidine kinase activity"/>
    <property type="evidence" value="ECO:0007669"/>
    <property type="project" value="UniProtKB-EC"/>
</dbReference>
<dbReference type="InterPro" id="IPR011495">
    <property type="entry name" value="Sig_transdc_His_kin_sub2_dim/P"/>
</dbReference>
<keyword evidence="4" id="KW-0808">Transferase</keyword>
<dbReference type="OrthoDB" id="9767435at2"/>
<name>A0A243WKL1_9BACT</name>
<evidence type="ECO:0000256" key="7">
    <source>
        <dbReference type="ARBA" id="ARBA00022840"/>
    </source>
</evidence>
<evidence type="ECO:0000313" key="11">
    <source>
        <dbReference type="EMBL" id="OUJ75877.1"/>
    </source>
</evidence>
<comment type="caution">
    <text evidence="11">The sequence shown here is derived from an EMBL/GenBank/DDBJ whole genome shotgun (WGS) entry which is preliminary data.</text>
</comment>
<dbReference type="Gene3D" id="3.30.450.20">
    <property type="entry name" value="PAS domain"/>
    <property type="match status" value="1"/>
</dbReference>
<keyword evidence="12" id="KW-1185">Reference proteome</keyword>
<evidence type="ECO:0000256" key="3">
    <source>
        <dbReference type="ARBA" id="ARBA00022553"/>
    </source>
</evidence>
<dbReference type="Pfam" id="PF13181">
    <property type="entry name" value="TPR_8"/>
    <property type="match status" value="1"/>
</dbReference>
<evidence type="ECO:0000256" key="9">
    <source>
        <dbReference type="SAM" id="SignalP"/>
    </source>
</evidence>
<evidence type="ECO:0000256" key="6">
    <source>
        <dbReference type="ARBA" id="ARBA00022777"/>
    </source>
</evidence>
<dbReference type="EMBL" id="MTSE01000001">
    <property type="protein sequence ID" value="OUJ75877.1"/>
    <property type="molecule type" value="Genomic_DNA"/>
</dbReference>